<reference evidence="2 3" key="1">
    <citation type="submission" date="2019-03" db="EMBL/GenBank/DDBJ databases">
        <title>Genomic Encyclopedia of Type Strains, Phase IV (KMG-IV): sequencing the most valuable type-strain genomes for metagenomic binning, comparative biology and taxonomic classification.</title>
        <authorList>
            <person name="Goeker M."/>
        </authorList>
    </citation>
    <scope>NUCLEOTIDE SEQUENCE [LARGE SCALE GENOMIC DNA]</scope>
    <source>
        <strain evidence="2 3">DSM 44496</strain>
    </source>
</reference>
<dbReference type="AlphaFoldDB" id="A0A4R6P5R4"/>
<feature type="transmembrane region" description="Helical" evidence="1">
    <location>
        <begin position="43"/>
        <end position="63"/>
    </location>
</feature>
<organism evidence="2 3">
    <name type="scientific">Nocardia ignorata</name>
    <dbReference type="NCBI Taxonomy" id="145285"/>
    <lineage>
        <taxon>Bacteria</taxon>
        <taxon>Bacillati</taxon>
        <taxon>Actinomycetota</taxon>
        <taxon>Actinomycetes</taxon>
        <taxon>Mycobacteriales</taxon>
        <taxon>Nocardiaceae</taxon>
        <taxon>Nocardia</taxon>
    </lineage>
</organism>
<keyword evidence="1" id="KW-0472">Membrane</keyword>
<dbReference type="Proteomes" id="UP000295087">
    <property type="component" value="Unassembled WGS sequence"/>
</dbReference>
<feature type="transmembrane region" description="Helical" evidence="1">
    <location>
        <begin position="148"/>
        <end position="167"/>
    </location>
</feature>
<dbReference type="RefSeq" id="WP_067489616.1">
    <property type="nucleotide sequence ID" value="NZ_SNXK01000005.1"/>
</dbReference>
<dbReference type="InterPro" id="IPR016566">
    <property type="entry name" value="UCP010219"/>
</dbReference>
<feature type="transmembrane region" description="Helical" evidence="1">
    <location>
        <begin position="108"/>
        <end position="127"/>
    </location>
</feature>
<evidence type="ECO:0000313" key="3">
    <source>
        <dbReference type="Proteomes" id="UP000295087"/>
    </source>
</evidence>
<protein>
    <submittedName>
        <fullName evidence="2">Uncharacterized protein DUF3159</fullName>
    </submittedName>
</protein>
<evidence type="ECO:0000313" key="2">
    <source>
        <dbReference type="EMBL" id="TDP33027.1"/>
    </source>
</evidence>
<name>A0A4R6P5R4_NOCIG</name>
<gene>
    <name evidence="2" type="ORF">DFR75_105265</name>
</gene>
<dbReference type="Pfam" id="PF11361">
    <property type="entry name" value="DUF3159"/>
    <property type="match status" value="1"/>
</dbReference>
<keyword evidence="1" id="KW-0812">Transmembrane</keyword>
<comment type="caution">
    <text evidence="2">The sequence shown here is derived from an EMBL/GenBank/DDBJ whole genome shotgun (WGS) entry which is preliminary data.</text>
</comment>
<keyword evidence="3" id="KW-1185">Reference proteome</keyword>
<evidence type="ECO:0000256" key="1">
    <source>
        <dbReference type="SAM" id="Phobius"/>
    </source>
</evidence>
<proteinExistence type="predicted"/>
<accession>A0A4R6P5R4</accession>
<dbReference type="EMBL" id="SNXK01000005">
    <property type="protein sequence ID" value="TDP33027.1"/>
    <property type="molecule type" value="Genomic_DNA"/>
</dbReference>
<keyword evidence="1" id="KW-1133">Transmembrane helix</keyword>
<sequence length="215" mass="22918">MSINLLSQKSLSWFAAVGGWRTVAEGVASRVVFLVAYLVTDEVAASALVAVGAVAVFAVVRVFSDRKYWQAAIGLLFVAISASVAGSTGNAVDFYLPAVLTQSGKGSVFLISILVRWPVIGLALGWVRGERFGWRQDPAQRRRYQMCTAVFLAKCGIATMVLVPLYLVGKVTALGIATLVCGAPALGVCIYLCGRILHIRTDLDHPPPAVIAPNR</sequence>
<feature type="transmembrane region" description="Helical" evidence="1">
    <location>
        <begin position="75"/>
        <end position="96"/>
    </location>
</feature>
<feature type="transmembrane region" description="Helical" evidence="1">
    <location>
        <begin position="173"/>
        <end position="193"/>
    </location>
</feature>